<evidence type="ECO:0000313" key="2">
    <source>
        <dbReference type="EMBL" id="GAA3558767.1"/>
    </source>
</evidence>
<accession>A0ABP6X148</accession>
<name>A0ABP6X148_9ACTN</name>
<keyword evidence="3" id="KW-1185">Reference proteome</keyword>
<feature type="region of interest" description="Disordered" evidence="1">
    <location>
        <begin position="54"/>
        <end position="107"/>
    </location>
</feature>
<evidence type="ECO:0000256" key="1">
    <source>
        <dbReference type="SAM" id="MobiDB-lite"/>
    </source>
</evidence>
<reference evidence="3" key="1">
    <citation type="journal article" date="2019" name="Int. J. Syst. Evol. Microbiol.">
        <title>The Global Catalogue of Microorganisms (GCM) 10K type strain sequencing project: providing services to taxonomists for standard genome sequencing and annotation.</title>
        <authorList>
            <consortium name="The Broad Institute Genomics Platform"/>
            <consortium name="The Broad Institute Genome Sequencing Center for Infectious Disease"/>
            <person name="Wu L."/>
            <person name="Ma J."/>
        </authorList>
    </citation>
    <scope>NUCLEOTIDE SEQUENCE [LARGE SCALE GENOMIC DNA]</scope>
    <source>
        <strain evidence="3">JCM 16540</strain>
    </source>
</reference>
<feature type="compositionally biased region" description="Basic and acidic residues" evidence="1">
    <location>
        <begin position="62"/>
        <end position="85"/>
    </location>
</feature>
<protein>
    <submittedName>
        <fullName evidence="2">Uncharacterized protein</fullName>
    </submittedName>
</protein>
<dbReference type="Proteomes" id="UP001500767">
    <property type="component" value="Unassembled WGS sequence"/>
</dbReference>
<sequence length="107" mass="10638">MADGRGGEGGEGRLDGGEQGRPEDEGGQRAVQAGLAGHGELLVVLRSAGEAAVIVPGGTHSSQEKHESQPSHQEPDRIGFARGTDRLGGSGGIPRHQPASGGGRGGG</sequence>
<dbReference type="EMBL" id="BAAAYR010000001">
    <property type="protein sequence ID" value="GAA3558767.1"/>
    <property type="molecule type" value="Genomic_DNA"/>
</dbReference>
<proteinExistence type="predicted"/>
<evidence type="ECO:0000313" key="3">
    <source>
        <dbReference type="Proteomes" id="UP001500767"/>
    </source>
</evidence>
<gene>
    <name evidence="2" type="ORF">GCM10022197_12650</name>
</gene>
<comment type="caution">
    <text evidence="2">The sequence shown here is derived from an EMBL/GenBank/DDBJ whole genome shotgun (WGS) entry which is preliminary data.</text>
</comment>
<feature type="compositionally biased region" description="Basic and acidic residues" evidence="1">
    <location>
        <begin position="1"/>
        <end position="27"/>
    </location>
</feature>
<feature type="region of interest" description="Disordered" evidence="1">
    <location>
        <begin position="1"/>
        <end position="33"/>
    </location>
</feature>
<organism evidence="2 3">
    <name type="scientific">Microlunatus spumicola</name>
    <dbReference type="NCBI Taxonomy" id="81499"/>
    <lineage>
        <taxon>Bacteria</taxon>
        <taxon>Bacillati</taxon>
        <taxon>Actinomycetota</taxon>
        <taxon>Actinomycetes</taxon>
        <taxon>Propionibacteriales</taxon>
        <taxon>Propionibacteriaceae</taxon>
        <taxon>Microlunatus</taxon>
    </lineage>
</organism>